<dbReference type="Gene3D" id="3.90.180.10">
    <property type="entry name" value="Medium-chain alcohol dehydrogenases, catalytic domain"/>
    <property type="match status" value="1"/>
</dbReference>
<gene>
    <name evidence="10" type="ORF">CDD82_379</name>
</gene>
<keyword evidence="5 8" id="KW-0862">Zinc</keyword>
<protein>
    <recommendedName>
        <fullName evidence="9">Enoyl reductase (ER) domain-containing protein</fullName>
    </recommendedName>
</protein>
<dbReference type="PANTHER" id="PTHR43161:SF25">
    <property type="entry name" value="ALCOHOL DEHYDROGENASE, PUTATIVE (AFU_ORTHOLOGUE AFUA_1G14390)-RELATED"/>
    <property type="match status" value="1"/>
</dbReference>
<evidence type="ECO:0000256" key="8">
    <source>
        <dbReference type="RuleBase" id="RU361277"/>
    </source>
</evidence>
<comment type="cofactor">
    <cofactor evidence="1 8">
        <name>Zn(2+)</name>
        <dbReference type="ChEBI" id="CHEBI:29105"/>
    </cofactor>
</comment>
<evidence type="ECO:0000256" key="2">
    <source>
        <dbReference type="ARBA" id="ARBA00004921"/>
    </source>
</evidence>
<dbReference type="Pfam" id="PF08240">
    <property type="entry name" value="ADH_N"/>
    <property type="match status" value="1"/>
</dbReference>
<keyword evidence="6" id="KW-0560">Oxidoreductase</keyword>
<dbReference type="InterPro" id="IPR013149">
    <property type="entry name" value="ADH-like_C"/>
</dbReference>
<dbReference type="InterPro" id="IPR011032">
    <property type="entry name" value="GroES-like_sf"/>
</dbReference>
<dbReference type="Proteomes" id="UP000224854">
    <property type="component" value="Unassembled WGS sequence"/>
</dbReference>
<dbReference type="SUPFAM" id="SSF51735">
    <property type="entry name" value="NAD(P)-binding Rossmann-fold domains"/>
    <property type="match status" value="1"/>
</dbReference>
<evidence type="ECO:0000259" key="9">
    <source>
        <dbReference type="SMART" id="SM00829"/>
    </source>
</evidence>
<dbReference type="InterPro" id="IPR020843">
    <property type="entry name" value="ER"/>
</dbReference>
<proteinExistence type="inferred from homology"/>
<dbReference type="SMART" id="SM00829">
    <property type="entry name" value="PKS_ER"/>
    <property type="match status" value="1"/>
</dbReference>
<dbReference type="Gene3D" id="3.40.50.720">
    <property type="entry name" value="NAD(P)-binding Rossmann-like Domain"/>
    <property type="match status" value="1"/>
</dbReference>
<keyword evidence="11" id="KW-1185">Reference proteome</keyword>
<evidence type="ECO:0000256" key="7">
    <source>
        <dbReference type="ARBA" id="ARBA00023027"/>
    </source>
</evidence>
<dbReference type="EMBL" id="NJEU01001089">
    <property type="protein sequence ID" value="PHH68640.1"/>
    <property type="molecule type" value="Genomic_DNA"/>
</dbReference>
<dbReference type="SUPFAM" id="SSF50129">
    <property type="entry name" value="GroES-like"/>
    <property type="match status" value="1"/>
</dbReference>
<evidence type="ECO:0000313" key="10">
    <source>
        <dbReference type="EMBL" id="PHH68640.1"/>
    </source>
</evidence>
<comment type="caution">
    <text evidence="10">The sequence shown here is derived from an EMBL/GenBank/DDBJ whole genome shotgun (WGS) entry which is preliminary data.</text>
</comment>
<dbReference type="PROSITE" id="PS00059">
    <property type="entry name" value="ADH_ZINC"/>
    <property type="match status" value="1"/>
</dbReference>
<dbReference type="Pfam" id="PF00107">
    <property type="entry name" value="ADH_zinc_N"/>
    <property type="match status" value="1"/>
</dbReference>
<feature type="domain" description="Enoyl reductase (ER)" evidence="9">
    <location>
        <begin position="11"/>
        <end position="370"/>
    </location>
</feature>
<comment type="similarity">
    <text evidence="3 8">Belongs to the zinc-containing alcohol dehydrogenase family.</text>
</comment>
<dbReference type="GO" id="GO:0008270">
    <property type="term" value="F:zinc ion binding"/>
    <property type="evidence" value="ECO:0007669"/>
    <property type="project" value="InterPro"/>
</dbReference>
<dbReference type="AlphaFoldDB" id="A0A2C5YMB1"/>
<reference evidence="10 11" key="1">
    <citation type="submission" date="2017-06" db="EMBL/GenBank/DDBJ databases">
        <title>Ant-infecting Ophiocordyceps genomes reveal a high diversity of potential behavioral manipulation genes and a possible major role for enterotoxins.</title>
        <authorList>
            <person name="De Bekker C."/>
            <person name="Evans H.C."/>
            <person name="Brachmann A."/>
            <person name="Hughes D.P."/>
        </authorList>
    </citation>
    <scope>NUCLEOTIDE SEQUENCE [LARGE SCALE GENOMIC DNA]</scope>
    <source>
        <strain evidence="10 11">1348a</strain>
    </source>
</reference>
<organism evidence="10 11">
    <name type="scientific">Ophiocordyceps australis</name>
    <dbReference type="NCBI Taxonomy" id="1399860"/>
    <lineage>
        <taxon>Eukaryota</taxon>
        <taxon>Fungi</taxon>
        <taxon>Dikarya</taxon>
        <taxon>Ascomycota</taxon>
        <taxon>Pezizomycotina</taxon>
        <taxon>Sordariomycetes</taxon>
        <taxon>Hypocreomycetidae</taxon>
        <taxon>Hypocreales</taxon>
        <taxon>Ophiocordycipitaceae</taxon>
        <taxon>Ophiocordyceps</taxon>
    </lineage>
</organism>
<dbReference type="GO" id="GO:0003939">
    <property type="term" value="F:L-iditol 2-dehydrogenase (NAD+) activity"/>
    <property type="evidence" value="ECO:0007669"/>
    <property type="project" value="TreeGrafter"/>
</dbReference>
<dbReference type="CDD" id="cd05285">
    <property type="entry name" value="sorbitol_DH"/>
    <property type="match status" value="1"/>
</dbReference>
<comment type="pathway">
    <text evidence="2">Carbohydrate degradation.</text>
</comment>
<dbReference type="OrthoDB" id="5363962at2759"/>
<keyword evidence="7" id="KW-0520">NAD</keyword>
<dbReference type="InterPro" id="IPR036291">
    <property type="entry name" value="NAD(P)-bd_dom_sf"/>
</dbReference>
<dbReference type="PANTHER" id="PTHR43161">
    <property type="entry name" value="SORBITOL DEHYDROGENASE"/>
    <property type="match status" value="1"/>
</dbReference>
<evidence type="ECO:0000256" key="5">
    <source>
        <dbReference type="ARBA" id="ARBA00022833"/>
    </source>
</evidence>
<keyword evidence="4 8" id="KW-0479">Metal-binding</keyword>
<dbReference type="InterPro" id="IPR045306">
    <property type="entry name" value="SDH-like"/>
</dbReference>
<sequence length="381" mass="40319">MSKVKASVLRGARDLGIQERSLTPPDADQVTVSVQATGLCGSDLHYFSQYRNGDILVREPLTLGHESAGTVVAVGAEVGDLYSVGDRVALEVGLPCQECELCRGGRYNICRGMRFRSSAKAVPHMQGTLQEQINHPARWCHKLPQHVPLALGALAEPLAVAMHASNRAHLAPASSAAVLGAGAVGLLVAAVCKAQGLGPIVIADIQQDRVDFAVDKGFADVGVVVPLASPQTIDEKLEYARRVADLIAAASVNGKRVADVDAVFECTGVESCVQTAIYATKPGGRVMLIGMGTPILTLPMSAAALREVDLVGVFRYANVYPDALKLLADPPSNMPDLSAIITHRFKGMESIPDAFSMAAKVKDRHGQLVLKVVVEMDSDTL</sequence>
<evidence type="ECO:0000313" key="11">
    <source>
        <dbReference type="Proteomes" id="UP000224854"/>
    </source>
</evidence>
<dbReference type="InterPro" id="IPR002328">
    <property type="entry name" value="ADH_Zn_CS"/>
</dbReference>
<name>A0A2C5YMB1_9HYPO</name>
<dbReference type="GO" id="GO:0006062">
    <property type="term" value="P:sorbitol catabolic process"/>
    <property type="evidence" value="ECO:0007669"/>
    <property type="project" value="TreeGrafter"/>
</dbReference>
<accession>A0A2C5YMB1</accession>
<dbReference type="InterPro" id="IPR013154">
    <property type="entry name" value="ADH-like_N"/>
</dbReference>
<evidence type="ECO:0000256" key="1">
    <source>
        <dbReference type="ARBA" id="ARBA00001947"/>
    </source>
</evidence>
<evidence type="ECO:0000256" key="4">
    <source>
        <dbReference type="ARBA" id="ARBA00022723"/>
    </source>
</evidence>
<evidence type="ECO:0000256" key="3">
    <source>
        <dbReference type="ARBA" id="ARBA00008072"/>
    </source>
</evidence>
<evidence type="ECO:0000256" key="6">
    <source>
        <dbReference type="ARBA" id="ARBA00023002"/>
    </source>
</evidence>